<dbReference type="GO" id="GO:0008168">
    <property type="term" value="F:methyltransferase activity"/>
    <property type="evidence" value="ECO:0007669"/>
    <property type="project" value="UniProtKB-KW"/>
</dbReference>
<proteinExistence type="predicted"/>
<keyword evidence="1" id="KW-0489">Methyltransferase</keyword>
<protein>
    <submittedName>
        <fullName evidence="1">SAM-dependent methyltransferase</fullName>
    </submittedName>
</protein>
<dbReference type="Gene3D" id="3.40.50.150">
    <property type="entry name" value="Vaccinia Virus protein VP39"/>
    <property type="match status" value="1"/>
</dbReference>
<keyword evidence="2" id="KW-1185">Reference proteome</keyword>
<sequence>MRTTARDEMEAELRTVISEWQEGRSSFRLLDAGGGSLSRIPTEVVPVLTVVDISPEQLERNIADEKILGDLHEVDLGVARFDAAVAWDVIEHLADPWKVVRKLLAAVVPGGIVILAGPSRYSLQALVTRLTPHSFHVWVYRHIFKKPHAGEPGRAPFPTVHHADISPDRLADLIAKAGHELLYFRTYERSKRGKLKKTVPLLGLAYDMAARIGSSVSGRNMLESDFVMVIRPAADGGR</sequence>
<dbReference type="CDD" id="cd02440">
    <property type="entry name" value="AdoMet_MTases"/>
    <property type="match status" value="1"/>
</dbReference>
<dbReference type="Pfam" id="PF13489">
    <property type="entry name" value="Methyltransf_23"/>
    <property type="match status" value="1"/>
</dbReference>
<name>A0ABX0U3K5_9SPHN</name>
<accession>A0ABX0U3K5</accession>
<dbReference type="SUPFAM" id="SSF53335">
    <property type="entry name" value="S-adenosyl-L-methionine-dependent methyltransferases"/>
    <property type="match status" value="1"/>
</dbReference>
<evidence type="ECO:0000313" key="2">
    <source>
        <dbReference type="Proteomes" id="UP000788153"/>
    </source>
</evidence>
<comment type="caution">
    <text evidence="1">The sequence shown here is derived from an EMBL/GenBank/DDBJ whole genome shotgun (WGS) entry which is preliminary data.</text>
</comment>
<reference evidence="1 2" key="1">
    <citation type="submission" date="2020-03" db="EMBL/GenBank/DDBJ databases">
        <title>Genomic Encyclopedia of Type Strains, Phase IV (KMG-IV): sequencing the most valuable type-strain genomes for metagenomic binning, comparative biology and taxonomic classification.</title>
        <authorList>
            <person name="Goeker M."/>
        </authorList>
    </citation>
    <scope>NUCLEOTIDE SEQUENCE [LARGE SCALE GENOMIC DNA]</scope>
    <source>
        <strain evidence="1 2">DSM 22753</strain>
    </source>
</reference>
<gene>
    <name evidence="1" type="ORF">FHT01_002702</name>
</gene>
<dbReference type="GO" id="GO:0032259">
    <property type="term" value="P:methylation"/>
    <property type="evidence" value="ECO:0007669"/>
    <property type="project" value="UniProtKB-KW"/>
</dbReference>
<dbReference type="InterPro" id="IPR029063">
    <property type="entry name" value="SAM-dependent_MTases_sf"/>
</dbReference>
<evidence type="ECO:0000313" key="1">
    <source>
        <dbReference type="EMBL" id="NIJ25160.1"/>
    </source>
</evidence>
<dbReference type="Proteomes" id="UP000788153">
    <property type="component" value="Unassembled WGS sequence"/>
</dbReference>
<dbReference type="RefSeq" id="WP_166745520.1">
    <property type="nucleotide sequence ID" value="NZ_BAAAEV010000001.1"/>
</dbReference>
<organism evidence="1 2">
    <name type="scientific">Sphingomonas japonica</name>
    <dbReference type="NCBI Taxonomy" id="511662"/>
    <lineage>
        <taxon>Bacteria</taxon>
        <taxon>Pseudomonadati</taxon>
        <taxon>Pseudomonadota</taxon>
        <taxon>Alphaproteobacteria</taxon>
        <taxon>Sphingomonadales</taxon>
        <taxon>Sphingomonadaceae</taxon>
        <taxon>Sphingomonas</taxon>
    </lineage>
</organism>
<dbReference type="EMBL" id="JAASQP010000001">
    <property type="protein sequence ID" value="NIJ25160.1"/>
    <property type="molecule type" value="Genomic_DNA"/>
</dbReference>
<keyword evidence="1" id="KW-0808">Transferase</keyword>